<proteinExistence type="predicted"/>
<protein>
    <submittedName>
        <fullName evidence="1">Uncharacterized protein</fullName>
    </submittedName>
</protein>
<name>A0ABV7DR03_9RHOB</name>
<dbReference type="RefSeq" id="WP_197647434.1">
    <property type="nucleotide sequence ID" value="NZ_JAEACP010000029.1"/>
</dbReference>
<gene>
    <name evidence="1" type="ORF">ACFOD6_03150</name>
</gene>
<reference evidence="2" key="1">
    <citation type="journal article" date="2019" name="Int. J. Syst. Evol. Microbiol.">
        <title>The Global Catalogue of Microorganisms (GCM) 10K type strain sequencing project: providing services to taxonomists for standard genome sequencing and annotation.</title>
        <authorList>
            <consortium name="The Broad Institute Genomics Platform"/>
            <consortium name="The Broad Institute Genome Sequencing Center for Infectious Disease"/>
            <person name="Wu L."/>
            <person name="Ma J."/>
        </authorList>
    </citation>
    <scope>NUCLEOTIDE SEQUENCE [LARGE SCALE GENOMIC DNA]</scope>
    <source>
        <strain evidence="2">KCTC 62102</strain>
    </source>
</reference>
<comment type="caution">
    <text evidence="1">The sequence shown here is derived from an EMBL/GenBank/DDBJ whole genome shotgun (WGS) entry which is preliminary data.</text>
</comment>
<accession>A0ABV7DR03</accession>
<evidence type="ECO:0000313" key="1">
    <source>
        <dbReference type="EMBL" id="MFC3085039.1"/>
    </source>
</evidence>
<dbReference type="EMBL" id="JBHRSM010000005">
    <property type="protein sequence ID" value="MFC3085039.1"/>
    <property type="molecule type" value="Genomic_DNA"/>
</dbReference>
<sequence>MAKRSAENNPSLELLIKEAAPALVGKFLSHPDFTSLGLGVVGQAEGAVETAVSEIRRKSAAASFQIEQAASEILDQSEDVPDRLALRIVEERLSDEFISRYRDTVGGLNRALLRWIEAPSVFVEVDRTWRFQRFRETGRFYEGRFVDIPIRLSTDDIECDKLEQEIESQLGLVDGCKVYAWNDLSADPRSDRIILLVMSGGQNVRVREWKTGQEPRPLDYQPVDEFLISYTPSRGMIEVCAQDPVARRVLGESFAKKVLNVDLLTRPLSWEVYNLWRFRETVELDIPAHLKGRVLATTVIEASITAGIKGQTFSAKCGPKDDMRPFAKRLLAAVRGLPGAGRIVRVVIHVTYQPHGRERASSFTFALSGKNRSTVAGLRQRERIAIANALLEHWKVVEKYQSLSGAEMSTAIPNILRLLDHAPGPVEADMIEGLGGDIALLNKASITVRRGLADIVLLEDELWNVGDDAVLKADGSVVAVDSEKREGPTLPRKVVEQYEIRTDEILHEILSAMTFVKRTGRRVSETKNLWRVGSVEIEGVTIPVWIARNLDNGEVCAEVDTALRRMPDLPQGVVLATGVSPFQCLGSHVVVPITSCLGPGKEADAELLKTEFLAGRALAAAGERARLLQVGATLAKLVVPGKGEIVVNGKTRVDATRLMVDAANAGGLAVPTGDICGEGMDHPRQVYGTALWKDLYPKFIESGGRGSWRIAR</sequence>
<evidence type="ECO:0000313" key="2">
    <source>
        <dbReference type="Proteomes" id="UP001595445"/>
    </source>
</evidence>
<dbReference type="Proteomes" id="UP001595445">
    <property type="component" value="Unassembled WGS sequence"/>
</dbReference>
<organism evidence="1 2">
    <name type="scientific">Tabrizicola soli</name>
    <dbReference type="NCBI Taxonomy" id="2185115"/>
    <lineage>
        <taxon>Bacteria</taxon>
        <taxon>Pseudomonadati</taxon>
        <taxon>Pseudomonadota</taxon>
        <taxon>Alphaproteobacteria</taxon>
        <taxon>Rhodobacterales</taxon>
        <taxon>Paracoccaceae</taxon>
        <taxon>Tabrizicola</taxon>
    </lineage>
</organism>
<keyword evidence="2" id="KW-1185">Reference proteome</keyword>